<organism evidence="4 5">
    <name type="scientific">Tsukamurella soli</name>
    <dbReference type="NCBI Taxonomy" id="644556"/>
    <lineage>
        <taxon>Bacteria</taxon>
        <taxon>Bacillati</taxon>
        <taxon>Actinomycetota</taxon>
        <taxon>Actinomycetes</taxon>
        <taxon>Mycobacteriales</taxon>
        <taxon>Tsukamurellaceae</taxon>
        <taxon>Tsukamurella</taxon>
    </lineage>
</organism>
<gene>
    <name evidence="4" type="ORF">GCM10023147_34460</name>
</gene>
<protein>
    <submittedName>
        <fullName evidence="4">TetR/AcrR family transcriptional regulator</fullName>
    </submittedName>
</protein>
<accession>A0ABP8K094</accession>
<evidence type="ECO:0000256" key="2">
    <source>
        <dbReference type="PROSITE-ProRule" id="PRU00335"/>
    </source>
</evidence>
<name>A0ABP8K094_9ACTN</name>
<evidence type="ECO:0000259" key="3">
    <source>
        <dbReference type="PROSITE" id="PS50977"/>
    </source>
</evidence>
<dbReference type="InterPro" id="IPR050109">
    <property type="entry name" value="HTH-type_TetR-like_transc_reg"/>
</dbReference>
<dbReference type="Proteomes" id="UP001500635">
    <property type="component" value="Unassembled WGS sequence"/>
</dbReference>
<evidence type="ECO:0000256" key="1">
    <source>
        <dbReference type="ARBA" id="ARBA00023125"/>
    </source>
</evidence>
<dbReference type="SUPFAM" id="SSF46689">
    <property type="entry name" value="Homeodomain-like"/>
    <property type="match status" value="1"/>
</dbReference>
<sequence>MFGNGALLPGASAVRGGAAGKIHAVSIPRGSQPRRRTQEQRSAAMRARLLDATVECLVEYGYAGTTTPRIAARAGVTRGAQGHHFGSKTDLVVAAVTHLAERRAETALRQLAELTTPEEPIDAALDAVWALHQGPLYVATVELWTAARTDPTLAAALDRVEPLVNEVVLTWTATLFPDPARGKDVRDLVYTAMDALRGILLTGLISPDPDRARRRWERARAHLRASSGLTAG</sequence>
<dbReference type="PANTHER" id="PTHR30055">
    <property type="entry name" value="HTH-TYPE TRANSCRIPTIONAL REGULATOR RUTR"/>
    <property type="match status" value="1"/>
</dbReference>
<dbReference type="PROSITE" id="PS50977">
    <property type="entry name" value="HTH_TETR_2"/>
    <property type="match status" value="1"/>
</dbReference>
<feature type="domain" description="HTH tetR-type" evidence="3">
    <location>
        <begin position="43"/>
        <end position="103"/>
    </location>
</feature>
<dbReference type="Pfam" id="PF00440">
    <property type="entry name" value="TetR_N"/>
    <property type="match status" value="1"/>
</dbReference>
<evidence type="ECO:0000313" key="4">
    <source>
        <dbReference type="EMBL" id="GAA4398330.1"/>
    </source>
</evidence>
<dbReference type="InterPro" id="IPR001647">
    <property type="entry name" value="HTH_TetR"/>
</dbReference>
<keyword evidence="1 2" id="KW-0238">DNA-binding</keyword>
<keyword evidence="5" id="KW-1185">Reference proteome</keyword>
<evidence type="ECO:0000313" key="5">
    <source>
        <dbReference type="Proteomes" id="UP001500635"/>
    </source>
</evidence>
<feature type="DNA-binding region" description="H-T-H motif" evidence="2">
    <location>
        <begin position="66"/>
        <end position="85"/>
    </location>
</feature>
<proteinExistence type="predicted"/>
<comment type="caution">
    <text evidence="4">The sequence shown here is derived from an EMBL/GenBank/DDBJ whole genome shotgun (WGS) entry which is preliminary data.</text>
</comment>
<reference evidence="5" key="1">
    <citation type="journal article" date="2019" name="Int. J. Syst. Evol. Microbiol.">
        <title>The Global Catalogue of Microorganisms (GCM) 10K type strain sequencing project: providing services to taxonomists for standard genome sequencing and annotation.</title>
        <authorList>
            <consortium name="The Broad Institute Genomics Platform"/>
            <consortium name="The Broad Institute Genome Sequencing Center for Infectious Disease"/>
            <person name="Wu L."/>
            <person name="Ma J."/>
        </authorList>
    </citation>
    <scope>NUCLEOTIDE SEQUENCE [LARGE SCALE GENOMIC DNA]</scope>
    <source>
        <strain evidence="5">JCM 17688</strain>
    </source>
</reference>
<dbReference type="InterPro" id="IPR009057">
    <property type="entry name" value="Homeodomain-like_sf"/>
</dbReference>
<dbReference type="Gene3D" id="1.10.357.10">
    <property type="entry name" value="Tetracycline Repressor, domain 2"/>
    <property type="match status" value="1"/>
</dbReference>
<dbReference type="PANTHER" id="PTHR30055:SF226">
    <property type="entry name" value="HTH-TYPE TRANSCRIPTIONAL REGULATOR PKSA"/>
    <property type="match status" value="1"/>
</dbReference>
<dbReference type="EMBL" id="BAABFR010000061">
    <property type="protein sequence ID" value="GAA4398330.1"/>
    <property type="molecule type" value="Genomic_DNA"/>
</dbReference>
<dbReference type="PRINTS" id="PR00455">
    <property type="entry name" value="HTHTETR"/>
</dbReference>